<comment type="caution">
    <text evidence="1">The sequence shown here is derived from an EMBL/GenBank/DDBJ whole genome shotgun (WGS) entry which is preliminary data.</text>
</comment>
<name>A0A835YTD0_9STRA</name>
<dbReference type="EMBL" id="JAFCMP010000490">
    <property type="protein sequence ID" value="KAG5179225.1"/>
    <property type="molecule type" value="Genomic_DNA"/>
</dbReference>
<keyword evidence="2" id="KW-1185">Reference proteome</keyword>
<evidence type="ECO:0000313" key="1">
    <source>
        <dbReference type="EMBL" id="KAG5179225.1"/>
    </source>
</evidence>
<dbReference type="Proteomes" id="UP000664859">
    <property type="component" value="Unassembled WGS sequence"/>
</dbReference>
<dbReference type="AlphaFoldDB" id="A0A835YTD0"/>
<gene>
    <name evidence="1" type="ORF">JKP88DRAFT_350023</name>
</gene>
<organism evidence="1 2">
    <name type="scientific">Tribonema minus</name>
    <dbReference type="NCBI Taxonomy" id="303371"/>
    <lineage>
        <taxon>Eukaryota</taxon>
        <taxon>Sar</taxon>
        <taxon>Stramenopiles</taxon>
        <taxon>Ochrophyta</taxon>
        <taxon>PX clade</taxon>
        <taxon>Xanthophyceae</taxon>
        <taxon>Tribonematales</taxon>
        <taxon>Tribonemataceae</taxon>
        <taxon>Tribonema</taxon>
    </lineage>
</organism>
<evidence type="ECO:0000313" key="2">
    <source>
        <dbReference type="Proteomes" id="UP000664859"/>
    </source>
</evidence>
<reference evidence="1" key="1">
    <citation type="submission" date="2021-02" db="EMBL/GenBank/DDBJ databases">
        <title>First Annotated Genome of the Yellow-green Alga Tribonema minus.</title>
        <authorList>
            <person name="Mahan K.M."/>
        </authorList>
    </citation>
    <scope>NUCLEOTIDE SEQUENCE</scope>
    <source>
        <strain evidence="1">UTEX B ZZ1240</strain>
    </source>
</reference>
<protein>
    <submittedName>
        <fullName evidence="1">Uncharacterized protein</fullName>
    </submittedName>
</protein>
<accession>A0A835YTD0</accession>
<sequence>MKHIKRPSGRQLRDYQSQESKVQYDCIGTESCRSTRFGDKTSARCLVKNACQDAIFRKGSIGNCETPYACLGATFLRKGKLVRCHVERGCQSVYINEGREALCKVKNACVYFSIGRGSKATCTRPGACQATKFLTDEGPEIKCSGDGSCKELIVFCGGTKNQNGAKFTGGACCYGSGCPKDAPLCTGRACPANSGPECA</sequence>
<proteinExistence type="predicted"/>